<dbReference type="InterPro" id="IPR007686">
    <property type="entry name" value="YutG/PgpA"/>
</dbReference>
<dbReference type="SUPFAM" id="SSF101307">
    <property type="entry name" value="YutG-like"/>
    <property type="match status" value="1"/>
</dbReference>
<comment type="caution">
    <text evidence="3">The sequence shown here is derived from an EMBL/GenBank/DDBJ whole genome shotgun (WGS) entry which is preliminary data.</text>
</comment>
<evidence type="ECO:0000313" key="3">
    <source>
        <dbReference type="EMBL" id="GAG02557.1"/>
    </source>
</evidence>
<feature type="non-terminal residue" evidence="3">
    <location>
        <position position="1"/>
    </location>
</feature>
<dbReference type="GO" id="GO:0006629">
    <property type="term" value="P:lipid metabolic process"/>
    <property type="evidence" value="ECO:0007669"/>
    <property type="project" value="InterPro"/>
</dbReference>
<keyword evidence="1" id="KW-0472">Membrane</keyword>
<protein>
    <recommendedName>
        <fullName evidence="2">YutG/PgpA domain-containing protein</fullName>
    </recommendedName>
</protein>
<feature type="domain" description="YutG/PgpA" evidence="2">
    <location>
        <begin position="3"/>
        <end position="96"/>
    </location>
</feature>
<dbReference type="InterPro" id="IPR026037">
    <property type="entry name" value="PgpA"/>
</dbReference>
<dbReference type="CDD" id="cd06971">
    <property type="entry name" value="PgpA"/>
    <property type="match status" value="1"/>
</dbReference>
<gene>
    <name evidence="3" type="ORF">S01H1_32363</name>
</gene>
<dbReference type="PANTHER" id="PTHR36305:SF1">
    <property type="entry name" value="PHOSPHATIDYLGLYCEROPHOSPHATASE A"/>
    <property type="match status" value="1"/>
</dbReference>
<proteinExistence type="predicted"/>
<evidence type="ECO:0000256" key="1">
    <source>
        <dbReference type="SAM" id="Phobius"/>
    </source>
</evidence>
<name>X0UTM8_9ZZZZ</name>
<dbReference type="AlphaFoldDB" id="X0UTM8"/>
<dbReference type="GO" id="GO:0008962">
    <property type="term" value="F:phosphatidylglycerophosphatase activity"/>
    <property type="evidence" value="ECO:0007669"/>
    <property type="project" value="InterPro"/>
</dbReference>
<dbReference type="PANTHER" id="PTHR36305">
    <property type="entry name" value="PHOSPHATIDYLGLYCEROPHOSPHATASE A"/>
    <property type="match status" value="1"/>
</dbReference>
<dbReference type="EMBL" id="BARS01020029">
    <property type="protein sequence ID" value="GAG02557.1"/>
    <property type="molecule type" value="Genomic_DNA"/>
</dbReference>
<organism evidence="3">
    <name type="scientific">marine sediment metagenome</name>
    <dbReference type="NCBI Taxonomy" id="412755"/>
    <lineage>
        <taxon>unclassified sequences</taxon>
        <taxon>metagenomes</taxon>
        <taxon>ecological metagenomes</taxon>
    </lineage>
</organism>
<dbReference type="InterPro" id="IPR036681">
    <property type="entry name" value="PgpA-like_sf"/>
</dbReference>
<sequence length="112" mass="12175">GFALASVWVHQVGDRVLGEKDSRKLVWDELAGFMVAVAFVPFTWQIAVVAFFVERIIDIVKVPPANVIEKKWPGGWGVVGDDIVAGLYTLVLLQLLIRLAPAWCGLSSTGIG</sequence>
<feature type="transmembrane region" description="Helical" evidence="1">
    <location>
        <begin position="30"/>
        <end position="53"/>
    </location>
</feature>
<dbReference type="Pfam" id="PF04608">
    <property type="entry name" value="PgpA"/>
    <property type="match status" value="1"/>
</dbReference>
<reference evidence="3" key="1">
    <citation type="journal article" date="2014" name="Front. Microbiol.">
        <title>High frequency of phylogenetically diverse reductive dehalogenase-homologous genes in deep subseafloor sedimentary metagenomes.</title>
        <authorList>
            <person name="Kawai M."/>
            <person name="Futagami T."/>
            <person name="Toyoda A."/>
            <person name="Takaki Y."/>
            <person name="Nishi S."/>
            <person name="Hori S."/>
            <person name="Arai W."/>
            <person name="Tsubouchi T."/>
            <person name="Morono Y."/>
            <person name="Uchiyama I."/>
            <person name="Ito T."/>
            <person name="Fujiyama A."/>
            <person name="Inagaki F."/>
            <person name="Takami H."/>
        </authorList>
    </citation>
    <scope>NUCLEOTIDE SEQUENCE</scope>
    <source>
        <strain evidence="3">Expedition CK06-06</strain>
    </source>
</reference>
<evidence type="ECO:0000259" key="2">
    <source>
        <dbReference type="Pfam" id="PF04608"/>
    </source>
</evidence>
<keyword evidence="1" id="KW-1133">Transmembrane helix</keyword>
<accession>X0UTM8</accession>
<keyword evidence="1" id="KW-0812">Transmembrane</keyword>